<feature type="domain" description="Spi protease inhibitor" evidence="7">
    <location>
        <begin position="39"/>
        <end position="130"/>
    </location>
</feature>
<dbReference type="AlphaFoldDB" id="A0A1Y4VEC1"/>
<dbReference type="SUPFAM" id="SSF52058">
    <property type="entry name" value="L domain-like"/>
    <property type="match status" value="1"/>
</dbReference>
<dbReference type="InterPro" id="IPR025896">
    <property type="entry name" value="Spi_Prtas-inh"/>
</dbReference>
<evidence type="ECO:0000259" key="7">
    <source>
        <dbReference type="Pfam" id="PF13734"/>
    </source>
</evidence>
<dbReference type="GO" id="GO:0006508">
    <property type="term" value="P:proteolysis"/>
    <property type="evidence" value="ECO:0007669"/>
    <property type="project" value="UniProtKB-KW"/>
</dbReference>
<comment type="similarity">
    <text evidence="1">Belongs to the peptidase C10 family.</text>
</comment>
<gene>
    <name evidence="9" type="ORF">DW027_09760</name>
    <name evidence="8" type="ORF">DW042_01915</name>
</gene>
<proteinExistence type="inferred from homology"/>
<dbReference type="Proteomes" id="UP000284495">
    <property type="component" value="Unassembled WGS sequence"/>
</dbReference>
<keyword evidence="4" id="KW-0378">Hydrolase</keyword>
<evidence type="ECO:0000256" key="1">
    <source>
        <dbReference type="ARBA" id="ARBA00009693"/>
    </source>
</evidence>
<dbReference type="SUPFAM" id="SSF54001">
    <property type="entry name" value="Cysteine proteinases"/>
    <property type="match status" value="1"/>
</dbReference>
<evidence type="ECO:0000313" key="8">
    <source>
        <dbReference type="EMBL" id="RHL01314.1"/>
    </source>
</evidence>
<sequence length="774" mass="88488">MIEIRQVETSVNLLKYYMKKVHFILWFIQAVLFSTVVEAAPIDHKEAIRIADKFMFSNRENILDKCERAISELNQLCVVNYVFQNRAVGFVIVGLDDSLPSPILAFSPFGRVNLQNGTMKKLLDSYSHEIIEWQEDRTRFAAGDTIIYYQRKNSVCQPLLQGISWGQGSPYNDRMPLDGNGKKYLAGCTAVSVGQIMKYYEYPLRGTGKSSYIQTDERGKSYSLTADYDSLHIDWNSIKNKYDLQESTDASESVSRLLYYCAVAAAAKFSPETTTGYVKPITMALHKNFGYHPSIRYIRKNELSGVELQQLFYRELEAKRPVLCCGLSHFFVCDGFADDYFHINWGWRGAMDGYFKLSVFGAKADKLQIFDDVIVNIRPCGLLQEKHKTVNLQQPGDLCQYISDEEARTLTSLTVTGKLNGKDFYLLRKMAGAIRSVWEDGGELCKLDLSKTEIVADSVNPYYKENLTKMKFVKKVSRRNPSGMQSWTFKFETMDDKEWELLCQLKGDRDYRNHSWKFVKDGNDYYIQYYLSAHTISTHLFRNCIHLKELILPDQTLEIQPAAFADCKSLRQMSIPSQTKVLYPNAWQGCLSIQSVSVSPSNSEFMAKEGVLYSKDSTMLVYYPANKSDSLYIMPGSVSYLRSYAFNEALFLRDVRLSGQLKKIPRYAFSQCPLLRSVKLPESIVEIISRTFAGCNRLSTVFLPSKLQKVEDDAFFRCDSLTAIYSLNVTPPQITSRTFGQLIEKGSITLWIPKGSVQSYKQTPWAVFKNVAEF</sequence>
<dbReference type="Pfam" id="PF13306">
    <property type="entry name" value="LRR_5"/>
    <property type="match status" value="2"/>
</dbReference>
<feature type="active site" description="Proton acceptor" evidence="6">
    <location>
        <position position="329"/>
    </location>
</feature>
<evidence type="ECO:0000313" key="11">
    <source>
        <dbReference type="Proteomes" id="UP000284495"/>
    </source>
</evidence>
<dbReference type="Gene3D" id="3.80.10.10">
    <property type="entry name" value="Ribonuclease Inhibitor"/>
    <property type="match status" value="2"/>
</dbReference>
<evidence type="ECO:0000313" key="9">
    <source>
        <dbReference type="EMBL" id="RHL38555.1"/>
    </source>
</evidence>
<evidence type="ECO:0000256" key="3">
    <source>
        <dbReference type="ARBA" id="ARBA00022729"/>
    </source>
</evidence>
<reference evidence="10 11" key="1">
    <citation type="submission" date="2018-08" db="EMBL/GenBank/DDBJ databases">
        <title>A genome reference for cultivated species of the human gut microbiota.</title>
        <authorList>
            <person name="Zou Y."/>
            <person name="Xue W."/>
            <person name="Luo G."/>
        </authorList>
    </citation>
    <scope>NUCLEOTIDE SEQUENCE [LARGE SCALE GENOMIC DNA]</scope>
    <source>
        <strain evidence="9 11">AF38-2</strain>
        <strain evidence="8 10">AF39-6AC</strain>
    </source>
</reference>
<keyword evidence="2" id="KW-0645">Protease</keyword>
<dbReference type="InterPro" id="IPR044934">
    <property type="entry name" value="Streptopain_sf"/>
</dbReference>
<dbReference type="EMBL" id="QROO01000010">
    <property type="protein sequence ID" value="RHL38555.1"/>
    <property type="molecule type" value="Genomic_DNA"/>
</dbReference>
<keyword evidence="5" id="KW-0788">Thiol protease</keyword>
<dbReference type="InterPro" id="IPR026906">
    <property type="entry name" value="LRR_5"/>
</dbReference>
<dbReference type="Pfam" id="PF13734">
    <property type="entry name" value="Inhibitor_I69"/>
    <property type="match status" value="1"/>
</dbReference>
<dbReference type="Pfam" id="PF01640">
    <property type="entry name" value="Peptidase_C10"/>
    <property type="match status" value="1"/>
</dbReference>
<dbReference type="InterPro" id="IPR000200">
    <property type="entry name" value="Peptidase_C10"/>
</dbReference>
<name>A0A1Y4VEC1_9BACE</name>
<comment type="caution">
    <text evidence="8">The sequence shown here is derived from an EMBL/GenBank/DDBJ whole genome shotgun (WGS) entry which is preliminary data.</text>
</comment>
<dbReference type="GO" id="GO:0008234">
    <property type="term" value="F:cysteine-type peptidase activity"/>
    <property type="evidence" value="ECO:0007669"/>
    <property type="project" value="UniProtKB-KW"/>
</dbReference>
<evidence type="ECO:0000256" key="6">
    <source>
        <dbReference type="PIRSR" id="PIRSR600200-1"/>
    </source>
</evidence>
<dbReference type="InterPro" id="IPR032675">
    <property type="entry name" value="LRR_dom_sf"/>
</dbReference>
<dbReference type="InterPro" id="IPR038765">
    <property type="entry name" value="Papain-like_cys_pep_sf"/>
</dbReference>
<feature type="active site" description="Nucleophile" evidence="6">
    <location>
        <position position="188"/>
    </location>
</feature>
<evidence type="ECO:0000256" key="2">
    <source>
        <dbReference type="ARBA" id="ARBA00022670"/>
    </source>
</evidence>
<dbReference type="Proteomes" id="UP000284417">
    <property type="component" value="Unassembled WGS sequence"/>
</dbReference>
<accession>A0A1Y4VEC1</accession>
<protein>
    <recommendedName>
        <fullName evidence="7">Spi protease inhibitor domain-containing protein</fullName>
    </recommendedName>
</protein>
<dbReference type="Gene3D" id="3.90.70.50">
    <property type="entry name" value="Peptidase C10, streptopain"/>
    <property type="match status" value="2"/>
</dbReference>
<evidence type="ECO:0000313" key="10">
    <source>
        <dbReference type="Proteomes" id="UP000284417"/>
    </source>
</evidence>
<keyword evidence="3" id="KW-0732">Signal</keyword>
<dbReference type="PANTHER" id="PTHR45661">
    <property type="entry name" value="SURFACE ANTIGEN"/>
    <property type="match status" value="1"/>
</dbReference>
<evidence type="ECO:0000256" key="4">
    <source>
        <dbReference type="ARBA" id="ARBA00022801"/>
    </source>
</evidence>
<dbReference type="EMBL" id="QROC01000002">
    <property type="protein sequence ID" value="RHL01314.1"/>
    <property type="molecule type" value="Genomic_DNA"/>
</dbReference>
<organism evidence="8 10">
    <name type="scientific">Bacteroides xylanisolvens</name>
    <dbReference type="NCBI Taxonomy" id="371601"/>
    <lineage>
        <taxon>Bacteria</taxon>
        <taxon>Pseudomonadati</taxon>
        <taxon>Bacteroidota</taxon>
        <taxon>Bacteroidia</taxon>
        <taxon>Bacteroidales</taxon>
        <taxon>Bacteroidaceae</taxon>
        <taxon>Bacteroides</taxon>
    </lineage>
</organism>
<dbReference type="InterPro" id="IPR053139">
    <property type="entry name" value="Surface_bspA-like"/>
</dbReference>
<dbReference type="PANTHER" id="PTHR45661:SF3">
    <property type="entry name" value="IG-LIKE DOMAIN-CONTAINING PROTEIN"/>
    <property type="match status" value="1"/>
</dbReference>
<dbReference type="PRINTS" id="PR00797">
    <property type="entry name" value="STREPTOPAIN"/>
</dbReference>
<evidence type="ECO:0000256" key="5">
    <source>
        <dbReference type="ARBA" id="ARBA00022807"/>
    </source>
</evidence>